<comment type="similarity">
    <text evidence="1">Belongs to the glycosyltransferase 2 family.</text>
</comment>
<dbReference type="InterPro" id="IPR029044">
    <property type="entry name" value="Nucleotide-diphossugar_trans"/>
</dbReference>
<evidence type="ECO:0000256" key="1">
    <source>
        <dbReference type="ARBA" id="ARBA00006739"/>
    </source>
</evidence>
<evidence type="ECO:0000256" key="3">
    <source>
        <dbReference type="ARBA" id="ARBA00022679"/>
    </source>
</evidence>
<evidence type="ECO:0000256" key="2">
    <source>
        <dbReference type="ARBA" id="ARBA00022676"/>
    </source>
</evidence>
<dbReference type="EMBL" id="JBHSML010000003">
    <property type="protein sequence ID" value="MFC5515518.1"/>
    <property type="molecule type" value="Genomic_DNA"/>
</dbReference>
<protein>
    <submittedName>
        <fullName evidence="5">Glycosyltransferase</fullName>
        <ecNumber evidence="5">2.4.-.-</ecNumber>
    </submittedName>
</protein>
<dbReference type="Gene3D" id="3.90.550.10">
    <property type="entry name" value="Spore Coat Polysaccharide Biosynthesis Protein SpsA, Chain A"/>
    <property type="match status" value="1"/>
</dbReference>
<dbReference type="SUPFAM" id="SSF53448">
    <property type="entry name" value="Nucleotide-diphospho-sugar transferases"/>
    <property type="match status" value="1"/>
</dbReference>
<reference evidence="6" key="1">
    <citation type="journal article" date="2019" name="Int. J. Syst. Evol. Microbiol.">
        <title>The Global Catalogue of Microorganisms (GCM) 10K type strain sequencing project: providing services to taxonomists for standard genome sequencing and annotation.</title>
        <authorList>
            <consortium name="The Broad Institute Genomics Platform"/>
            <consortium name="The Broad Institute Genome Sequencing Center for Infectious Disease"/>
            <person name="Wu L."/>
            <person name="Ma J."/>
        </authorList>
    </citation>
    <scope>NUCLEOTIDE SEQUENCE [LARGE SCALE GENOMIC DNA]</scope>
    <source>
        <strain evidence="6">KACC 12633</strain>
    </source>
</reference>
<dbReference type="InterPro" id="IPR001173">
    <property type="entry name" value="Glyco_trans_2-like"/>
</dbReference>
<dbReference type="RefSeq" id="WP_266342238.1">
    <property type="nucleotide sequence ID" value="NZ_JAPKNH010000001.1"/>
</dbReference>
<feature type="domain" description="Glycosyltransferase 2-like" evidence="4">
    <location>
        <begin position="469"/>
        <end position="595"/>
    </location>
</feature>
<comment type="caution">
    <text evidence="5">The sequence shown here is derived from an EMBL/GenBank/DDBJ whole genome shotgun (WGS) entry which is preliminary data.</text>
</comment>
<organism evidence="5 6">
    <name type="scientific">Kaistia terrae</name>
    <dbReference type="NCBI Taxonomy" id="537017"/>
    <lineage>
        <taxon>Bacteria</taxon>
        <taxon>Pseudomonadati</taxon>
        <taxon>Pseudomonadota</taxon>
        <taxon>Alphaproteobacteria</taxon>
        <taxon>Hyphomicrobiales</taxon>
        <taxon>Kaistiaceae</taxon>
        <taxon>Kaistia</taxon>
    </lineage>
</organism>
<dbReference type="PANTHER" id="PTHR43179:SF12">
    <property type="entry name" value="GALACTOFURANOSYLTRANSFERASE GLFT2"/>
    <property type="match status" value="1"/>
</dbReference>
<dbReference type="PANTHER" id="PTHR43179">
    <property type="entry name" value="RHAMNOSYLTRANSFERASE WBBL"/>
    <property type="match status" value="1"/>
</dbReference>
<dbReference type="Pfam" id="PF00535">
    <property type="entry name" value="Glycos_transf_2"/>
    <property type="match status" value="1"/>
</dbReference>
<name>A0ABW0PT38_9HYPH</name>
<keyword evidence="3 5" id="KW-0808">Transferase</keyword>
<gene>
    <name evidence="5" type="ORF">ACFPP9_07030</name>
</gene>
<dbReference type="Proteomes" id="UP001596150">
    <property type="component" value="Unassembled WGS sequence"/>
</dbReference>
<dbReference type="GO" id="GO:0016757">
    <property type="term" value="F:glycosyltransferase activity"/>
    <property type="evidence" value="ECO:0007669"/>
    <property type="project" value="UniProtKB-KW"/>
</dbReference>
<keyword evidence="2 5" id="KW-0328">Glycosyltransferase</keyword>
<keyword evidence="6" id="KW-1185">Reference proteome</keyword>
<evidence type="ECO:0000313" key="6">
    <source>
        <dbReference type="Proteomes" id="UP001596150"/>
    </source>
</evidence>
<dbReference type="EC" id="2.4.-.-" evidence="5"/>
<sequence>MLEIVPLSSRDNQAEAIRSIKLASDVSLVVWDLPGPCAVPPRCARQDGEIIAPLASLRLGRVDGGTRILWALRPRIPLRLVVSAGTLGPSDRIDVDPADPFIGSDITSLVEDLDGRARVSLLTAFLTSWCGAFRLSRSPAFAEVVQLLAAELQPGNAQAMVACQPTRDTTLIEFATSADLGAIASAHLVTAQGVRRLACEVYARKPDRSGRRGLVLLVEGDATAFPSGTLVLIGEHGTAIRALGKSAKGPAGFLRWWGTRRGDGALTEFLVRSLSVKSEEARLAVIDMQARAAMPPKAAELAAFQPGAEVDLALSLDGGLLVGGWFRDPQGLIAGIDHVAAEATRSLDKVWHLFPGRVGTDEGTGGHDATGFIAYLPHDKPAGPILQPRFRLRLKTGGEISLIPKLQPIDAATMRAGALRSVPLQHATGSLLSTTLGPALAEIQGRVVKSVAVAKVERFGPVLDEPLFSIVIPLYRVLDYLRFQVAAFATDPGLRDQTEVIFVLDSPEQADDVSHMLGGLYRLYKMPMTLVVMSANGGYARANNAGVELARGLIVNLLNSDVIPTEHNWLGKLADKLGGSPSVGAVGPKLLFEDGSLQHAGLYFQRDARGTWLNHHFFKGMPGGHLPANRARLVPAVTGACLVMLRETFSAIGGFSEDYVIGDYEDSDICLKIREAGQSVAYEPGVALYHLERRSMRRNGDYMRGIASRYNSWLHTQRWDGVIGTLMDKEAAPSELPKAVEMTHRRSAA</sequence>
<proteinExistence type="inferred from homology"/>
<evidence type="ECO:0000259" key="4">
    <source>
        <dbReference type="Pfam" id="PF00535"/>
    </source>
</evidence>
<evidence type="ECO:0000313" key="5">
    <source>
        <dbReference type="EMBL" id="MFC5515518.1"/>
    </source>
</evidence>
<accession>A0ABW0PT38</accession>